<sequence>MERVTTRITMRLMTGDERSRDLDVDWSYRATEPHAVELDFTSYQAGAVWALSRDLLLSGLHEPSGEGDVHITPYEDTRLLIALAGQEGVALLAVPAGAVARFLAATVRLVPPGQEHARIDWDRGLEDLLAA</sequence>
<protein>
    <submittedName>
        <fullName evidence="8">Uncharacterized protein</fullName>
    </submittedName>
</protein>
<keyword evidence="5" id="KW-0717">Septation</keyword>
<accession>A0A8H9LK06</accession>
<evidence type="ECO:0000256" key="3">
    <source>
        <dbReference type="ARBA" id="ARBA00022618"/>
    </source>
</evidence>
<evidence type="ECO:0000256" key="2">
    <source>
        <dbReference type="ARBA" id="ARBA00009323"/>
    </source>
</evidence>
<dbReference type="Proteomes" id="UP000610124">
    <property type="component" value="Unassembled WGS sequence"/>
</dbReference>
<dbReference type="EMBL" id="JPRF03000024">
    <property type="protein sequence ID" value="OEV36628.1"/>
    <property type="molecule type" value="Genomic_DNA"/>
</dbReference>
<reference evidence="8" key="4">
    <citation type="submission" date="2016-08" db="EMBL/GenBank/DDBJ databases">
        <title>Sequencing, Assembly and Comparative Genomics of S. aureofaciens ATCC 10762.</title>
        <authorList>
            <person name="Gradnigo J.S."/>
            <person name="Johnson N."/>
            <person name="Somerville G.A."/>
        </authorList>
    </citation>
    <scope>NUCLEOTIDE SEQUENCE [LARGE SCALE GENOMIC DNA]</scope>
    <source>
        <strain evidence="8">ATCC 10762</strain>
    </source>
</reference>
<evidence type="ECO:0000313" key="7">
    <source>
        <dbReference type="EMBL" id="GGU71325.1"/>
    </source>
</evidence>
<reference evidence="7" key="5">
    <citation type="submission" date="2020-09" db="EMBL/GenBank/DDBJ databases">
        <authorList>
            <person name="Sun Q."/>
            <person name="Ohkuma M."/>
        </authorList>
    </citation>
    <scope>NUCLEOTIDE SEQUENCE</scope>
    <source>
        <strain evidence="7">JCM 4434</strain>
    </source>
</reference>
<reference evidence="8 9" key="2">
    <citation type="submission" date="2014-07" db="EMBL/GenBank/DDBJ databases">
        <authorList>
            <person name="Zhang J.E."/>
            <person name="Yang H."/>
            <person name="Guo J."/>
            <person name="Deng Z."/>
            <person name="Luo H."/>
            <person name="Luo M."/>
            <person name="Zhao B."/>
        </authorList>
    </citation>
    <scope>NUCLEOTIDE SEQUENCE [LARGE SCALE GENOMIC DNA]</scope>
    <source>
        <strain evidence="8">ATCC 10762</strain>
        <strain evidence="9">ATCC 10762 / DSM 40127 / CCM 3239 / JCM 4008 / LMG 5968 / NBRC 12843 / NCIMB 8234 / A-377</strain>
    </source>
</reference>
<keyword evidence="4" id="KW-0749">Sporulation</keyword>
<gene>
    <name evidence="7" type="ORF">GCM10010502_23800</name>
    <name evidence="8" type="ORF">HS99_0028025</name>
</gene>
<comment type="similarity">
    <text evidence="2">Belongs to the SsgA family.</text>
</comment>
<keyword evidence="6" id="KW-0131">Cell cycle</keyword>
<dbReference type="AlphaFoldDB" id="A0A1E7N7H9"/>
<dbReference type="EMBL" id="BMUB01000004">
    <property type="protein sequence ID" value="GGU71325.1"/>
    <property type="molecule type" value="Genomic_DNA"/>
</dbReference>
<organism evidence="8 9">
    <name type="scientific">Kitasatospora aureofaciens</name>
    <name type="common">Streptomyces aureofaciens</name>
    <dbReference type="NCBI Taxonomy" id="1894"/>
    <lineage>
        <taxon>Bacteria</taxon>
        <taxon>Bacillati</taxon>
        <taxon>Actinomycetota</taxon>
        <taxon>Actinomycetes</taxon>
        <taxon>Kitasatosporales</taxon>
        <taxon>Streptomycetaceae</taxon>
        <taxon>Kitasatospora</taxon>
    </lineage>
</organism>
<dbReference type="Pfam" id="PF04686">
    <property type="entry name" value="SsgA"/>
    <property type="match status" value="1"/>
</dbReference>
<keyword evidence="3" id="KW-0132">Cell division</keyword>
<dbReference type="Gene3D" id="2.30.31.20">
    <property type="entry name" value="Sporulation-specific cell division protein SsgB"/>
    <property type="match status" value="1"/>
</dbReference>
<accession>A0A1E7N7H9</accession>
<dbReference type="Proteomes" id="UP000037395">
    <property type="component" value="Unassembled WGS sequence"/>
</dbReference>
<evidence type="ECO:0000256" key="5">
    <source>
        <dbReference type="ARBA" id="ARBA00023210"/>
    </source>
</evidence>
<reference evidence="9" key="3">
    <citation type="submission" date="2016-08" db="EMBL/GenBank/DDBJ databases">
        <title>Sequencing, assembly and comparative genomics of S. aureofaciens ATCC 10762.</title>
        <authorList>
            <person name="Gradnigo J.S."/>
            <person name="Johnson N."/>
            <person name="Somerville G.A."/>
        </authorList>
    </citation>
    <scope>NUCLEOTIDE SEQUENCE [LARGE SCALE GENOMIC DNA]</scope>
    <source>
        <strain evidence="9">ATCC 10762 / DSM 40127 / CCM 3239 / JCM 4008 / LMG 5968 / NBRC 12843 / NCIMB 8234 / A-377</strain>
    </source>
</reference>
<dbReference type="InterPro" id="IPR038658">
    <property type="entry name" value="SsgB_sf"/>
</dbReference>
<reference evidence="7" key="1">
    <citation type="journal article" date="2014" name="Int. J. Syst. Evol. Microbiol.">
        <title>Complete genome sequence of Corynebacterium casei LMG S-19264T (=DSM 44701T), isolated from a smear-ripened cheese.</title>
        <authorList>
            <consortium name="US DOE Joint Genome Institute (JGI-PGF)"/>
            <person name="Walter F."/>
            <person name="Albersmeier A."/>
            <person name="Kalinowski J."/>
            <person name="Ruckert C."/>
        </authorList>
    </citation>
    <scope>NUCLEOTIDE SEQUENCE</scope>
    <source>
        <strain evidence="7">JCM 4434</strain>
    </source>
</reference>
<evidence type="ECO:0000256" key="4">
    <source>
        <dbReference type="ARBA" id="ARBA00022969"/>
    </source>
</evidence>
<proteinExistence type="inferred from homology"/>
<dbReference type="GO" id="GO:0030428">
    <property type="term" value="C:cell septum"/>
    <property type="evidence" value="ECO:0007669"/>
    <property type="project" value="UniProtKB-SubCell"/>
</dbReference>
<evidence type="ECO:0000313" key="8">
    <source>
        <dbReference type="EMBL" id="OEV36628.1"/>
    </source>
</evidence>
<keyword evidence="9" id="KW-1185">Reference proteome</keyword>
<evidence type="ECO:0000256" key="6">
    <source>
        <dbReference type="ARBA" id="ARBA00023306"/>
    </source>
</evidence>
<dbReference type="GO" id="GO:0000917">
    <property type="term" value="P:division septum assembly"/>
    <property type="evidence" value="ECO:0007669"/>
    <property type="project" value="UniProtKB-KW"/>
</dbReference>
<evidence type="ECO:0000313" key="9">
    <source>
        <dbReference type="Proteomes" id="UP000037395"/>
    </source>
</evidence>
<dbReference type="OrthoDB" id="4186410at2"/>
<evidence type="ECO:0000256" key="1">
    <source>
        <dbReference type="ARBA" id="ARBA00004431"/>
    </source>
</evidence>
<dbReference type="GO" id="GO:0030435">
    <property type="term" value="P:sporulation resulting in formation of a cellular spore"/>
    <property type="evidence" value="ECO:0007669"/>
    <property type="project" value="UniProtKB-KW"/>
</dbReference>
<name>A0A1E7N7H9_KITAU</name>
<dbReference type="GeneID" id="97485497"/>
<dbReference type="RefSeq" id="WP_030280618.1">
    <property type="nucleotide sequence ID" value="NZ_BMUB01000004.1"/>
</dbReference>
<dbReference type="InterPro" id="IPR006776">
    <property type="entry name" value="SsgB"/>
</dbReference>
<dbReference type="KEGG" id="kau:B6264_28485"/>
<comment type="caution">
    <text evidence="8">The sequence shown here is derived from an EMBL/GenBank/DDBJ whole genome shotgun (WGS) entry which is preliminary data.</text>
</comment>
<comment type="subcellular location">
    <subcellularLocation>
        <location evidence="1">Cell septum</location>
    </subcellularLocation>
</comment>